<dbReference type="Gene3D" id="3.30.300.30">
    <property type="match status" value="2"/>
</dbReference>
<name>A0A2K0WGL9_GIBNY</name>
<dbReference type="Proteomes" id="UP000236664">
    <property type="component" value="Unassembled WGS sequence"/>
</dbReference>
<sequence>MKLYHHVEKHEDFFLPYQDGLTLKPVEALVKHEKDMGFSDVETVLPATEVQKDILKEDVQWAEAVLFSGKTSALSSEKIFDAWRSLAYHHICLRSCITDGPTPKVVVQRCIEPVQWRRPEKGFEKHHRGSAFLTVEANNRSDEINLVLHFHRALIDTTSLHTLRLDCLLQIHGIPGIESTGFTAYTRYLAQQRKDIDSSKTFWSKTLSDIAPQSIFGLEPDALDGFNQDRHGVSAVIQGAELAKLNSLEKSREDSKSWRQTFLEVIWAYVLSAHSDSEEVLFGTVRRDGNFVGSDTCVGCLDQTYPVRLRVPTDEDAAFSDLSDSLDKYHTEAGRHAFISYTKIEEQAPDGMLIETAVSYSQTTNTPCIAPSLRKFPVVLCINDASVLQLAIKCTTKIPLEKVELVFRHFVSAIFSAAQGLSAVDKYPLSDIQLVSEAEKRLILSRSVSTCKVQPTTIPASFEKTAARYPQQVAVDFQGEATLTFAQLNSLSNQLARTLRFQKGAVYPILADRSLDLVVAILAVLKAGSAYTVLDPEFSVNRLEQVVSDCNAAAVLSTRRYMNMLPNTVDIEQDYTRLSTDAAESLRSADGIGVDVKPQDRCYIIYTSGSTGKPKGAVLAHEAATSGMQHHSLNGLNRWLLFYNPSFSAAQRTILSTLVNGGTLVLAPKEALTRDLAGVINRLLVDALGITPSALSLLSPKDVPNLKSITLVGEQTPQELVNTWSAVKGLTLRNTYGLSECTQLNFGRPLATVDGHVPNPRILDPPIDTMSVFILRHGSTELSPLLVFGELCLAGPQLAQGYINEPGLTEKAFIANPFGPGKLYRTGDKARWLPNGQIEIEGRVDMQVKINGQKVEPAEVDRLLVSLDEIKGAVTFSVKMEDRQVLATGLVLGDGSSFRDAVNAARNHLRANLPVFMTPNLWIPIDSVPRNGNGKLNYHLLRSKAKELGFSGFAKLMESGNEENVEQVLTDVEEKIASVWAQSLKIDGSVIRRSHSFTDLGGTSIEAIRVVSELREHGLATELGDLLAYIPLSDIASRSQTLAVEDQQDPMPFSLLQDEKLLSELQVNGDISDAYPVTPFQESMLVSVNSPSDPYTYSRTWDVSQLDLARLRDCFEQVFRARDILRTVFLPYKQSFVQTVRSNIELPWFETQQALEAFQQSGSVHHWDMEKPLWKATITSDQVLVVTMHHSLFDFWSHGFLYDDIAAIYTGNPVPRRPNLSRFIRYLQQEPSANNTSFWSEYLQGAEVLKLNSNQLYKTSKLEFDLGYSLTSRARSVGLTLGAVVYSAWAIVLSRQMGSHDITFATTVSGREAPVVGINDLDGPTMSTVPQRINLGTESSLRDIAQKTVALFSQLLKHSQVGIAAALKAGGIGAQDIDTLVNILIDANKTERPRKSHDVFKMRGSRPQWESGHGMTVLEVQESQGQGDSTILRLSSNIDPRRLEFIKDSLVQVLDLFCDKPDSTLSSTNIMGAAEYDLVFNQLSNRATLRVPEPEFLYSAFKRIAQETPDAIAIDFNNEDTISYGVLDKLANRFAHTLIDAGVQPGDLVPIMLDKSVDMMLVILGTMIAGAAYVPLSPDNPTDRNSYIVSDTSAKLIVVHRSYVEFGDHVNKSLGVETLVVKGYWDLSPTNSGGEDADTCPVVNHTPDSLAYLIYTSGSTGLPKGVKVPHRTAAAAVTSMIQVESRNQGVWRTLQFANYVFDASVQDFFNTLSSGGTLCMAPTDVLLSDIAGCINRMDVRQAIITPTVAKLLNPADVPRFETLIVGGEPLTSDVIKTWAPHCKILNVYGPTETSMVVTTKQIESLSGHHVDGNIGAPFDTVMAFILDPNGETLQPYGAVGELCISGPQVTDGYINRPDLTAAAFIDCPQLGVRIYRTGDLARWLPDGEIECLGRKDNQVKIHGHRIELGEVENAIRNSDLVKDAIAVAAKVHDKVHVVSFCTFSDGAAGTDGTGILDPSTMRDTFTSLHEKLGSLATYMIPKFVIPMSDFPKLPSRKVDRKALKKMLDDLDRDFLAHCVLESPSQGHPIVPVETTSEIALESVWADIFGLPTDQIGREANFLALGGDSISAISLTGHLRKLGYHLTVLDVLQSPKLRDMASVMRKLETEVGVNKMVFNVPANVKEAIESSGLTWDYHVEYAYPCPPGQAEFLKQGARDSQMWVLQTVRRMAGVIEPDTWIKATTQLTEANDILRTTWLEASPGNWVGVVLCDAQLNITTVALDSDDEVSNFLEDFWRTRFEFGRPFIKYAIITHEDSSWDLVIKMDHAVYDGTLLRVFDQHFENILQGKSLPPRAEFRDFAQHVFEQDKSKALEYWKDKFTHSGQSSLVLKGQDLSGVSEPRVTASFKMKMDTRGIDQVARNYGVTPSIIFQAAFTLWLARATNSDHVRYDYLLSGRNVALPDPQSINGTLANFLPIWTATTSTEKVADLLTRLQEDFWAVTENGLVGLDDIYQSLDVSRASHGNKVLFLSQPFDPVPLDDATTRNRWLVMAKSKVRMYQPYALVVEVSKSFGDSSILKVMYDEKVFDHGMAEAFASEITGLVSAMMQDEKKCMTVEEV</sequence>
<dbReference type="InterPro" id="IPR000873">
    <property type="entry name" value="AMP-dep_synth/lig_dom"/>
</dbReference>
<dbReference type="FunFam" id="3.30.300.30:FF:000015">
    <property type="entry name" value="Nonribosomal peptide synthase SidD"/>
    <property type="match status" value="1"/>
</dbReference>
<dbReference type="InterPro" id="IPR023213">
    <property type="entry name" value="CAT-like_dom_sf"/>
</dbReference>
<dbReference type="InterPro" id="IPR045851">
    <property type="entry name" value="AMP-bd_C_sf"/>
</dbReference>
<accession>A0A2K0WGL9</accession>
<dbReference type="NCBIfam" id="TIGR01733">
    <property type="entry name" value="AA-adenyl-dom"/>
    <property type="match status" value="1"/>
</dbReference>
<dbReference type="FunFam" id="3.40.50.980:FF:000001">
    <property type="entry name" value="Non-ribosomal peptide synthetase"/>
    <property type="match status" value="1"/>
</dbReference>
<dbReference type="InterPro" id="IPR009081">
    <property type="entry name" value="PP-bd_ACP"/>
</dbReference>
<comment type="caution">
    <text evidence="6">The sequence shown here is derived from an EMBL/GenBank/DDBJ whole genome shotgun (WGS) entry which is preliminary data.</text>
</comment>
<dbReference type="SUPFAM" id="SSF47336">
    <property type="entry name" value="ACP-like"/>
    <property type="match status" value="2"/>
</dbReference>
<evidence type="ECO:0000313" key="6">
    <source>
        <dbReference type="EMBL" id="PNP81432.1"/>
    </source>
</evidence>
<evidence type="ECO:0000313" key="7">
    <source>
        <dbReference type="Proteomes" id="UP000236664"/>
    </source>
</evidence>
<evidence type="ECO:0000256" key="3">
    <source>
        <dbReference type="ARBA" id="ARBA00022598"/>
    </source>
</evidence>
<dbReference type="GO" id="GO:0044550">
    <property type="term" value="P:secondary metabolite biosynthetic process"/>
    <property type="evidence" value="ECO:0007669"/>
    <property type="project" value="TreeGrafter"/>
</dbReference>
<dbReference type="CDD" id="cd05930">
    <property type="entry name" value="A_NRPS"/>
    <property type="match status" value="1"/>
</dbReference>
<feature type="domain" description="Carrier" evidence="5">
    <location>
        <begin position="967"/>
        <end position="1046"/>
    </location>
</feature>
<protein>
    <recommendedName>
        <fullName evidence="5">Carrier domain-containing protein</fullName>
    </recommendedName>
</protein>
<dbReference type="Gene3D" id="3.40.50.12780">
    <property type="entry name" value="N-terminal domain of ligase-like"/>
    <property type="match status" value="2"/>
</dbReference>
<feature type="domain" description="Carrier" evidence="5">
    <location>
        <begin position="2031"/>
        <end position="2107"/>
    </location>
</feature>
<dbReference type="GO" id="GO:0016874">
    <property type="term" value="F:ligase activity"/>
    <property type="evidence" value="ECO:0007669"/>
    <property type="project" value="UniProtKB-KW"/>
</dbReference>
<evidence type="ECO:0000256" key="1">
    <source>
        <dbReference type="ARBA" id="ARBA00022450"/>
    </source>
</evidence>
<dbReference type="PANTHER" id="PTHR45527">
    <property type="entry name" value="NONRIBOSOMAL PEPTIDE SYNTHETASE"/>
    <property type="match status" value="1"/>
</dbReference>
<dbReference type="InterPro" id="IPR010071">
    <property type="entry name" value="AA_adenyl_dom"/>
</dbReference>
<keyword evidence="3" id="KW-0436">Ligase</keyword>
<evidence type="ECO:0000256" key="4">
    <source>
        <dbReference type="ARBA" id="ARBA00029454"/>
    </source>
</evidence>
<gene>
    <name evidence="6" type="ORF">FNYG_05238</name>
</gene>
<organism evidence="6 7">
    <name type="scientific">Gibberella nygamai</name>
    <name type="common">Bean root rot disease fungus</name>
    <name type="synonym">Fusarium nygamai</name>
    <dbReference type="NCBI Taxonomy" id="42673"/>
    <lineage>
        <taxon>Eukaryota</taxon>
        <taxon>Fungi</taxon>
        <taxon>Dikarya</taxon>
        <taxon>Ascomycota</taxon>
        <taxon>Pezizomycotina</taxon>
        <taxon>Sordariomycetes</taxon>
        <taxon>Hypocreomycetidae</taxon>
        <taxon>Hypocreales</taxon>
        <taxon>Nectriaceae</taxon>
        <taxon>Fusarium</taxon>
        <taxon>Fusarium fujikuroi species complex</taxon>
    </lineage>
</organism>
<dbReference type="Gene3D" id="3.30.559.30">
    <property type="entry name" value="Nonribosomal peptide synthetase, condensation domain"/>
    <property type="match status" value="3"/>
</dbReference>
<dbReference type="InterPro" id="IPR020845">
    <property type="entry name" value="AMP-binding_CS"/>
</dbReference>
<dbReference type="STRING" id="42673.A0A2K0WGL9"/>
<dbReference type="CDD" id="cd05918">
    <property type="entry name" value="A_NRPS_SidN3_like"/>
    <property type="match status" value="1"/>
</dbReference>
<dbReference type="PROSITE" id="PS00455">
    <property type="entry name" value="AMP_BINDING"/>
    <property type="match status" value="2"/>
</dbReference>
<dbReference type="OrthoDB" id="416786at2759"/>
<keyword evidence="1" id="KW-0596">Phosphopantetheine</keyword>
<proteinExistence type="inferred from homology"/>
<dbReference type="Pfam" id="PF00550">
    <property type="entry name" value="PP-binding"/>
    <property type="match status" value="2"/>
</dbReference>
<dbReference type="InterPro" id="IPR001242">
    <property type="entry name" value="Condensation_dom"/>
</dbReference>
<dbReference type="Gene3D" id="3.30.559.10">
    <property type="entry name" value="Chloramphenicol acetyltransferase-like domain"/>
    <property type="match status" value="2"/>
</dbReference>
<dbReference type="InterPro" id="IPR036736">
    <property type="entry name" value="ACP-like_sf"/>
</dbReference>
<dbReference type="PROSITE" id="PS50075">
    <property type="entry name" value="CARRIER"/>
    <property type="match status" value="2"/>
</dbReference>
<dbReference type="GO" id="GO:0043041">
    <property type="term" value="P:amino acid activation for nonribosomal peptide biosynthetic process"/>
    <property type="evidence" value="ECO:0007669"/>
    <property type="project" value="TreeGrafter"/>
</dbReference>
<evidence type="ECO:0000256" key="2">
    <source>
        <dbReference type="ARBA" id="ARBA00022553"/>
    </source>
</evidence>
<dbReference type="SUPFAM" id="SSF52777">
    <property type="entry name" value="CoA-dependent acyltransferases"/>
    <property type="match status" value="6"/>
</dbReference>
<dbReference type="EMBL" id="MTQA01000069">
    <property type="protein sequence ID" value="PNP81432.1"/>
    <property type="molecule type" value="Genomic_DNA"/>
</dbReference>
<keyword evidence="2" id="KW-0597">Phosphoprotein</keyword>
<dbReference type="Pfam" id="PF00668">
    <property type="entry name" value="Condensation"/>
    <property type="match status" value="2"/>
</dbReference>
<dbReference type="GO" id="GO:0031177">
    <property type="term" value="F:phosphopantetheine binding"/>
    <property type="evidence" value="ECO:0007669"/>
    <property type="project" value="TreeGrafter"/>
</dbReference>
<reference evidence="6 7" key="1">
    <citation type="submission" date="2017-06" db="EMBL/GenBank/DDBJ databases">
        <title>Genome of Fusarium nygamai isolate CS10214.</title>
        <authorList>
            <person name="Gardiner D.M."/>
            <person name="Obanor F."/>
            <person name="Kazan K."/>
        </authorList>
    </citation>
    <scope>NUCLEOTIDE SEQUENCE [LARGE SCALE GENOMIC DNA]</scope>
    <source>
        <strain evidence="6 7">CS10214</strain>
    </source>
</reference>
<dbReference type="SUPFAM" id="SSF56801">
    <property type="entry name" value="Acetyl-CoA synthetase-like"/>
    <property type="match status" value="2"/>
</dbReference>
<dbReference type="PANTHER" id="PTHR45527:SF1">
    <property type="entry name" value="FATTY ACID SYNTHASE"/>
    <property type="match status" value="1"/>
</dbReference>
<dbReference type="FunFam" id="3.40.50.12780:FF:000012">
    <property type="entry name" value="Non-ribosomal peptide synthetase"/>
    <property type="match status" value="1"/>
</dbReference>
<dbReference type="Pfam" id="PF00501">
    <property type="entry name" value="AMP-binding"/>
    <property type="match status" value="2"/>
</dbReference>
<dbReference type="InterPro" id="IPR042099">
    <property type="entry name" value="ANL_N_sf"/>
</dbReference>
<dbReference type="Gene3D" id="1.10.1200.10">
    <property type="entry name" value="ACP-like"/>
    <property type="match status" value="2"/>
</dbReference>
<comment type="similarity">
    <text evidence="4">Belongs to the NRP synthetase family.</text>
</comment>
<dbReference type="GO" id="GO:0005737">
    <property type="term" value="C:cytoplasm"/>
    <property type="evidence" value="ECO:0007669"/>
    <property type="project" value="TreeGrafter"/>
</dbReference>
<evidence type="ECO:0000259" key="5">
    <source>
        <dbReference type="PROSITE" id="PS50075"/>
    </source>
</evidence>
<keyword evidence="7" id="KW-1185">Reference proteome</keyword>